<gene>
    <name evidence="1" type="ORF">BT246_66420</name>
</gene>
<geneLocation type="plasmid" evidence="1 2">
    <name>p142098</name>
</geneLocation>
<dbReference type="AlphaFoldDB" id="A0A9W3SIH7"/>
<reference evidence="1 2" key="1">
    <citation type="submission" date="2016-04" db="EMBL/GenBank/DDBJ databases">
        <title>High quality genome of the nematocidal Bacillus thuringiensis MYBT18246.</title>
        <authorList>
            <person name="Hollensteiner J."/>
            <person name="Poehlein A."/>
            <person name="Sproeer C."/>
            <person name="Bunk B."/>
            <person name="Rosenstiel P."/>
            <person name="Schulenburg H."/>
            <person name="Liesegang H."/>
        </authorList>
    </citation>
    <scope>NUCLEOTIDE SEQUENCE [LARGE SCALE GENOMIC DNA]</scope>
    <source>
        <strain evidence="1 2">MYBT18246</strain>
        <plasmid evidence="1 2">p142098</plasmid>
    </source>
</reference>
<dbReference type="EMBL" id="CP015352">
    <property type="protein sequence ID" value="ANS51934.1"/>
    <property type="molecule type" value="Genomic_DNA"/>
</dbReference>
<evidence type="ECO:0000313" key="2">
    <source>
        <dbReference type="Proteomes" id="UP000092743"/>
    </source>
</evidence>
<organism evidence="1 2">
    <name type="scientific">Bacillus thuringiensis</name>
    <dbReference type="NCBI Taxonomy" id="1428"/>
    <lineage>
        <taxon>Bacteria</taxon>
        <taxon>Bacillati</taxon>
        <taxon>Bacillota</taxon>
        <taxon>Bacilli</taxon>
        <taxon>Bacillales</taxon>
        <taxon>Bacillaceae</taxon>
        <taxon>Bacillus</taxon>
        <taxon>Bacillus cereus group</taxon>
    </lineage>
</organism>
<keyword evidence="1" id="KW-0614">Plasmid</keyword>
<sequence>MIAGIEAMHMIKKGQTLQGEKSVQKQIYLINEIFGLTA</sequence>
<dbReference type="Proteomes" id="UP000092743">
    <property type="component" value="Plasmid p142098"/>
</dbReference>
<evidence type="ECO:0000313" key="1">
    <source>
        <dbReference type="EMBL" id="ANS51934.1"/>
    </source>
</evidence>
<protein>
    <submittedName>
        <fullName evidence="1">Uncharacterized protein</fullName>
    </submittedName>
</protein>
<accession>A0A9W3SIH7</accession>
<proteinExistence type="predicted"/>
<name>A0A9W3SIH7_BACTU</name>